<accession>A0A4V2J4V7</accession>
<evidence type="ECO:0000313" key="6">
    <source>
        <dbReference type="Proteomes" id="UP000293142"/>
    </source>
</evidence>
<keyword evidence="2 4" id="KW-0378">Hydrolase</keyword>
<dbReference type="PANTHER" id="PTHR35279:SF1">
    <property type="entry name" value="ARABINANASE_LEVANSUCRASE_INVERTASE"/>
    <property type="match status" value="1"/>
</dbReference>
<comment type="similarity">
    <text evidence="1 4">Belongs to the glycosyl hydrolase 43 family.</text>
</comment>
<gene>
    <name evidence="5" type="ORF">EYB31_03410</name>
</gene>
<dbReference type="SUPFAM" id="SSF75005">
    <property type="entry name" value="Arabinanase/levansucrase/invertase"/>
    <property type="match status" value="1"/>
</dbReference>
<dbReference type="PANTHER" id="PTHR35279">
    <property type="match status" value="1"/>
</dbReference>
<dbReference type="GO" id="GO:0004553">
    <property type="term" value="F:hydrolase activity, hydrolyzing O-glycosyl compounds"/>
    <property type="evidence" value="ECO:0007669"/>
    <property type="project" value="InterPro"/>
</dbReference>
<dbReference type="Gene3D" id="2.115.10.20">
    <property type="entry name" value="Glycosyl hydrolase domain, family 43"/>
    <property type="match status" value="3"/>
</dbReference>
<keyword evidence="3 4" id="KW-0326">Glycosidase</keyword>
<dbReference type="GO" id="GO:0005975">
    <property type="term" value="P:carbohydrate metabolic process"/>
    <property type="evidence" value="ECO:0007669"/>
    <property type="project" value="InterPro"/>
</dbReference>
<dbReference type="InterPro" id="IPR023296">
    <property type="entry name" value="Glyco_hydro_beta-prop_sf"/>
</dbReference>
<dbReference type="InterPro" id="IPR006710">
    <property type="entry name" value="Glyco_hydro_43"/>
</dbReference>
<reference evidence="5 6" key="1">
    <citation type="submission" date="2019-02" db="EMBL/GenBank/DDBJ databases">
        <title>Paenibacillus sp. nov., isolated from surface-sterilized tissue of Thalictrum simplex L.</title>
        <authorList>
            <person name="Tuo L."/>
        </authorList>
    </citation>
    <scope>NUCLEOTIDE SEQUENCE [LARGE SCALE GENOMIC DNA]</scope>
    <source>
        <strain evidence="5 6">N2SHLJ1</strain>
    </source>
</reference>
<proteinExistence type="inferred from homology"/>
<evidence type="ECO:0000256" key="3">
    <source>
        <dbReference type="ARBA" id="ARBA00023295"/>
    </source>
</evidence>
<name>A0A4V2J4V7_9BACL</name>
<dbReference type="OrthoDB" id="2534034at2"/>
<evidence type="ECO:0000256" key="4">
    <source>
        <dbReference type="RuleBase" id="RU361187"/>
    </source>
</evidence>
<keyword evidence="6" id="KW-1185">Reference proteome</keyword>
<dbReference type="Proteomes" id="UP000293142">
    <property type="component" value="Unassembled WGS sequence"/>
</dbReference>
<evidence type="ECO:0000256" key="2">
    <source>
        <dbReference type="ARBA" id="ARBA00022801"/>
    </source>
</evidence>
<dbReference type="Pfam" id="PF04616">
    <property type="entry name" value="Glyco_hydro_43"/>
    <property type="match status" value="1"/>
</dbReference>
<organism evidence="5 6">
    <name type="scientific">Paenibacillus thalictri</name>
    <dbReference type="NCBI Taxonomy" id="2527873"/>
    <lineage>
        <taxon>Bacteria</taxon>
        <taxon>Bacillati</taxon>
        <taxon>Bacillota</taxon>
        <taxon>Bacilli</taxon>
        <taxon>Bacillales</taxon>
        <taxon>Paenibacillaceae</taxon>
        <taxon>Paenibacillus</taxon>
    </lineage>
</organism>
<evidence type="ECO:0000313" key="5">
    <source>
        <dbReference type="EMBL" id="TBL81392.1"/>
    </source>
</evidence>
<comment type="caution">
    <text evidence="5">The sequence shown here is derived from an EMBL/GenBank/DDBJ whole genome shotgun (WGS) entry which is preliminary data.</text>
</comment>
<protein>
    <submittedName>
        <fullName evidence="5">Glycoside hydrolase</fullName>
    </submittedName>
</protein>
<dbReference type="AlphaFoldDB" id="A0A4V2J4V7"/>
<dbReference type="EMBL" id="SIRE01000003">
    <property type="protein sequence ID" value="TBL81392.1"/>
    <property type="molecule type" value="Genomic_DNA"/>
</dbReference>
<evidence type="ECO:0000256" key="1">
    <source>
        <dbReference type="ARBA" id="ARBA00009865"/>
    </source>
</evidence>
<sequence>MYYADTSRGRPYSKDPAVVKFNGQYWMYYSIPPYGDGRERDGWAIGIATSRDLQQWERAGELTPKISCEANGLCAPGAIVLDGKIHLFYQTYGNFPKDAICHAVSDNGIDFTRNETNPVFAPTGSWNNGRAIDADVIVHDGKLFLYYATRDPLGQVQMQGVATAPLDSDFGREAWSEACGDTILKPELPWEGQCIEAAALCKRDGKLIMFYGGAYNNCPQQIGCAVSDDGIRWERLFDEPFLPNGAEGSWNSSESGHPFLFTDDDSRTYLFYQGNNDNGKTWYLSQIEVVWDGYIPKVGR</sequence>